<comment type="similarity">
    <text evidence="2">Belongs to the FUN14 family.</text>
</comment>
<dbReference type="InterPro" id="IPR007014">
    <property type="entry name" value="FUN14"/>
</dbReference>
<evidence type="ECO:0000256" key="2">
    <source>
        <dbReference type="ARBA" id="ARBA00009160"/>
    </source>
</evidence>
<evidence type="ECO:0000256" key="1">
    <source>
        <dbReference type="ARBA" id="ARBA00004370"/>
    </source>
</evidence>
<comment type="caution">
    <text evidence="6">The sequence shown here is derived from an EMBL/GenBank/DDBJ whole genome shotgun (WGS) entry which is preliminary data.</text>
</comment>
<dbReference type="Pfam" id="PF04930">
    <property type="entry name" value="FUN14"/>
    <property type="match status" value="1"/>
</dbReference>
<evidence type="ECO:0000313" key="6">
    <source>
        <dbReference type="EMBL" id="TFJ84353.1"/>
    </source>
</evidence>
<evidence type="ECO:0000313" key="7">
    <source>
        <dbReference type="Proteomes" id="UP000355283"/>
    </source>
</evidence>
<keyword evidence="5" id="KW-0472">Membrane</keyword>
<evidence type="ECO:0000256" key="3">
    <source>
        <dbReference type="ARBA" id="ARBA00022692"/>
    </source>
</evidence>
<dbReference type="GO" id="GO:0016020">
    <property type="term" value="C:membrane"/>
    <property type="evidence" value="ECO:0007669"/>
    <property type="project" value="UniProtKB-SubCell"/>
</dbReference>
<dbReference type="EMBL" id="SDOX01000019">
    <property type="protein sequence ID" value="TFJ84353.1"/>
    <property type="molecule type" value="Genomic_DNA"/>
</dbReference>
<dbReference type="Proteomes" id="UP000355283">
    <property type="component" value="Unassembled WGS sequence"/>
</dbReference>
<keyword evidence="3" id="KW-0812">Transmembrane</keyword>
<keyword evidence="7" id="KW-1185">Reference proteome</keyword>
<organism evidence="6 7">
    <name type="scientific">Nannochloropsis salina CCMP1776</name>
    <dbReference type="NCBI Taxonomy" id="1027361"/>
    <lineage>
        <taxon>Eukaryota</taxon>
        <taxon>Sar</taxon>
        <taxon>Stramenopiles</taxon>
        <taxon>Ochrophyta</taxon>
        <taxon>Eustigmatophyceae</taxon>
        <taxon>Eustigmatales</taxon>
        <taxon>Monodopsidaceae</taxon>
        <taxon>Microchloropsis</taxon>
        <taxon>Microchloropsis salina</taxon>
    </lineage>
</organism>
<sequence>MMPTHPRGAQEWLPPPAQNTMTVPNIEFSLLTSLELQALEAIKVFSSSEMSPARRPRRVRTPARLNTLMTLWGFALLMARSTDLIADAVSPARLLKSFVEQQQQHREALIKTKWDGNYCSGSASLSTRSALRARNGMISASPCASSAKKRVERPIRIVERRAFIGGGDGGGLTDVWGVSNGNRGLSRQVSGLASDMGLSGLGGMAAGYAAKRFGRLLSFACGFVLVSMKVAEELGYVAVDWEKIEGDARRLGGSVWGDNGVVRRRARRLTRSWQVEFGPNAGIAGSFLTGFVYAFNVT</sequence>
<comment type="subcellular location">
    <subcellularLocation>
        <location evidence="1">Membrane</location>
    </subcellularLocation>
</comment>
<keyword evidence="4" id="KW-1133">Transmembrane helix</keyword>
<gene>
    <name evidence="6" type="ORF">NSK_004341</name>
</gene>
<evidence type="ECO:0000256" key="5">
    <source>
        <dbReference type="ARBA" id="ARBA00023136"/>
    </source>
</evidence>
<proteinExistence type="inferred from homology"/>
<accession>A0A4D9D2V4</accession>
<dbReference type="OrthoDB" id="10407756at2759"/>
<evidence type="ECO:0000256" key="4">
    <source>
        <dbReference type="ARBA" id="ARBA00022989"/>
    </source>
</evidence>
<dbReference type="AlphaFoldDB" id="A0A4D9D2V4"/>
<protein>
    <recommendedName>
        <fullName evidence="8">FUN14 domain-containing protein</fullName>
    </recommendedName>
</protein>
<reference evidence="6 7" key="1">
    <citation type="submission" date="2019-01" db="EMBL/GenBank/DDBJ databases">
        <title>Nuclear Genome Assembly of the Microalgal Biofuel strain Nannochloropsis salina CCMP1776.</title>
        <authorList>
            <person name="Hovde B."/>
        </authorList>
    </citation>
    <scope>NUCLEOTIDE SEQUENCE [LARGE SCALE GENOMIC DNA]</scope>
    <source>
        <strain evidence="6 7">CCMP1776</strain>
    </source>
</reference>
<evidence type="ECO:0008006" key="8">
    <source>
        <dbReference type="Google" id="ProtNLM"/>
    </source>
</evidence>
<name>A0A4D9D2V4_9STRA</name>